<keyword evidence="3" id="KW-1185">Reference proteome</keyword>
<evidence type="ECO:0000256" key="1">
    <source>
        <dbReference type="SAM" id="SignalP"/>
    </source>
</evidence>
<reference evidence="2" key="1">
    <citation type="submission" date="2022-05" db="EMBL/GenBank/DDBJ databases">
        <title>A methanotrophic Mycobacterium dominates a cave microbial ecosystem.</title>
        <authorList>
            <person name="Van Spanning R.J.M."/>
            <person name="Guan Q."/>
            <person name="Melkonian C."/>
            <person name="Gallant J."/>
            <person name="Polerecky L."/>
            <person name="Flot J.-F."/>
            <person name="Brandt B.W."/>
            <person name="Braster M."/>
            <person name="Iturbe Espinoza P."/>
            <person name="Aerts J."/>
            <person name="Meima-Franke M."/>
            <person name="Piersma S.R."/>
            <person name="Bunduc C."/>
            <person name="Ummels R."/>
            <person name="Pain A."/>
            <person name="Fleming E.J."/>
            <person name="van der Wel N."/>
            <person name="Gherman V.D."/>
            <person name="Sarbu S.M."/>
            <person name="Bodelier P.L.E."/>
            <person name="Bitter W."/>
        </authorList>
    </citation>
    <scope>NUCLEOTIDE SEQUENCE</scope>
    <source>
        <strain evidence="2">Sulfur Cave</strain>
    </source>
</reference>
<dbReference type="RefSeq" id="WP_219070527.1">
    <property type="nucleotide sequence ID" value="NZ_CAJUXY010000095.1"/>
</dbReference>
<dbReference type="Proteomes" id="UP001056610">
    <property type="component" value="Chromosome"/>
</dbReference>
<accession>A0ABY4QNT4</accession>
<dbReference type="EMBL" id="CP097320">
    <property type="protein sequence ID" value="UQX12289.1"/>
    <property type="molecule type" value="Genomic_DNA"/>
</dbReference>
<keyword evidence="1" id="KW-0732">Signal</keyword>
<evidence type="ECO:0000313" key="2">
    <source>
        <dbReference type="EMBL" id="UQX12289.1"/>
    </source>
</evidence>
<feature type="chain" id="PRO_5045306713" evidence="1">
    <location>
        <begin position="21"/>
        <end position="70"/>
    </location>
</feature>
<name>A0ABY4QNT4_9MYCO</name>
<proteinExistence type="predicted"/>
<sequence>MFIRVLILIAAAAAAAVGSAAPATGTSAPLFPGPFHASCDAGTYEDSNGACVPDPGANPYGATAQCRDGT</sequence>
<feature type="signal peptide" evidence="1">
    <location>
        <begin position="1"/>
        <end position="20"/>
    </location>
</feature>
<evidence type="ECO:0000313" key="3">
    <source>
        <dbReference type="Proteomes" id="UP001056610"/>
    </source>
</evidence>
<organism evidence="2 3">
    <name type="scientific">Candidatus Mycobacterium methanotrophicum</name>
    <dbReference type="NCBI Taxonomy" id="2943498"/>
    <lineage>
        <taxon>Bacteria</taxon>
        <taxon>Bacillati</taxon>
        <taxon>Actinomycetota</taxon>
        <taxon>Actinomycetes</taxon>
        <taxon>Mycobacteriales</taxon>
        <taxon>Mycobacteriaceae</taxon>
        <taxon>Mycobacterium</taxon>
    </lineage>
</organism>
<protein>
    <submittedName>
        <fullName evidence="2">DUF3761 domain-containing protein</fullName>
    </submittedName>
</protein>
<gene>
    <name evidence="2" type="ORF">M5I08_08465</name>
</gene>